<proteinExistence type="predicted"/>
<reference evidence="2" key="1">
    <citation type="submission" date="2021-02" db="EMBL/GenBank/DDBJ databases">
        <authorList>
            <person name="Nowell W R."/>
        </authorList>
    </citation>
    <scope>NUCLEOTIDE SEQUENCE</scope>
</reference>
<organism evidence="2 3">
    <name type="scientific">Rotaria magnacalcarata</name>
    <dbReference type="NCBI Taxonomy" id="392030"/>
    <lineage>
        <taxon>Eukaryota</taxon>
        <taxon>Metazoa</taxon>
        <taxon>Spiralia</taxon>
        <taxon>Gnathifera</taxon>
        <taxon>Rotifera</taxon>
        <taxon>Eurotatoria</taxon>
        <taxon>Bdelloidea</taxon>
        <taxon>Philodinida</taxon>
        <taxon>Philodinidae</taxon>
        <taxon>Rotaria</taxon>
    </lineage>
</organism>
<name>A0A8S3FCI6_9BILA</name>
<dbReference type="Proteomes" id="UP000681967">
    <property type="component" value="Unassembled WGS sequence"/>
</dbReference>
<accession>A0A8S3FCI6</accession>
<evidence type="ECO:0000259" key="1">
    <source>
        <dbReference type="Pfam" id="PF14782"/>
    </source>
</evidence>
<evidence type="ECO:0000313" key="2">
    <source>
        <dbReference type="EMBL" id="CAF5114580.1"/>
    </source>
</evidence>
<dbReference type="Pfam" id="PF14782">
    <property type="entry name" value="BBS2_GAE"/>
    <property type="match status" value="1"/>
</dbReference>
<feature type="domain" description="BBS2 GAE" evidence="1">
    <location>
        <begin position="17"/>
        <end position="52"/>
    </location>
</feature>
<sequence length="52" mass="5796">AQTEIHTILTVEKRQNDSPAHIAVRMKTSNNTIIRVVAIFAEGLFKGECLVM</sequence>
<gene>
    <name evidence="2" type="ORF">BYL167_LOCUS66184</name>
</gene>
<feature type="non-terminal residue" evidence="2">
    <location>
        <position position="1"/>
    </location>
</feature>
<evidence type="ECO:0000313" key="3">
    <source>
        <dbReference type="Proteomes" id="UP000681967"/>
    </source>
</evidence>
<dbReference type="AlphaFoldDB" id="A0A8S3FCI6"/>
<dbReference type="EMBL" id="CAJOBH010242630">
    <property type="protein sequence ID" value="CAF5114580.1"/>
    <property type="molecule type" value="Genomic_DNA"/>
</dbReference>
<protein>
    <recommendedName>
        <fullName evidence="1">BBS2 GAE domain-containing protein</fullName>
    </recommendedName>
</protein>
<comment type="caution">
    <text evidence="2">The sequence shown here is derived from an EMBL/GenBank/DDBJ whole genome shotgun (WGS) entry which is preliminary data.</text>
</comment>
<dbReference type="InterPro" id="IPR029333">
    <property type="entry name" value="BBS2_GAE_dom"/>
</dbReference>